<dbReference type="AlphaFoldDB" id="A0A0L8G0V4"/>
<accession>A0A0L8G0V4</accession>
<name>A0A0L8G0V4_OCTBM</name>
<dbReference type="EMBL" id="KQ424788">
    <property type="protein sequence ID" value="KOF70469.1"/>
    <property type="molecule type" value="Genomic_DNA"/>
</dbReference>
<sequence length="119" mass="13617">MATAETNAPIQGESIPKQSFSQAVGGSTIELKIVKESLYAFRKYIQKVDGETKLIPPPETVNARKEKIVVYKVYNIKMVTRNLFLRAGGEVQAWQSWSRKTWICRYVLSFWTQKVGWSS</sequence>
<gene>
    <name evidence="1" type="ORF">OCBIM_22002817mg</name>
</gene>
<protein>
    <submittedName>
        <fullName evidence="1">Uncharacterized protein</fullName>
    </submittedName>
</protein>
<organism evidence="1">
    <name type="scientific">Octopus bimaculoides</name>
    <name type="common">California two-spotted octopus</name>
    <dbReference type="NCBI Taxonomy" id="37653"/>
    <lineage>
        <taxon>Eukaryota</taxon>
        <taxon>Metazoa</taxon>
        <taxon>Spiralia</taxon>
        <taxon>Lophotrochozoa</taxon>
        <taxon>Mollusca</taxon>
        <taxon>Cephalopoda</taxon>
        <taxon>Coleoidea</taxon>
        <taxon>Octopodiformes</taxon>
        <taxon>Octopoda</taxon>
        <taxon>Incirrata</taxon>
        <taxon>Octopodidae</taxon>
        <taxon>Octopus</taxon>
    </lineage>
</organism>
<proteinExistence type="predicted"/>
<evidence type="ECO:0000313" key="1">
    <source>
        <dbReference type="EMBL" id="KOF70469.1"/>
    </source>
</evidence>
<reference evidence="1" key="1">
    <citation type="submission" date="2015-07" db="EMBL/GenBank/DDBJ databases">
        <title>MeaNS - Measles Nucleotide Surveillance Program.</title>
        <authorList>
            <person name="Tran T."/>
            <person name="Druce J."/>
        </authorList>
    </citation>
    <scope>NUCLEOTIDE SEQUENCE</scope>
    <source>
        <strain evidence="1">UCB-OBI-ISO-001</strain>
        <tissue evidence="1">Gonad</tissue>
    </source>
</reference>